<name>A0A0H5QQ98_9EUKA</name>
<proteinExistence type="predicted"/>
<dbReference type="AlphaFoldDB" id="A0A0H5QQ98"/>
<sequence>KPATSSFVSDDANAQACIGGDFQSSAPKATLSIAECLDHSYRYVKKGELDYSMALQGMPLRYARPVSRKTMFGNDLRPPDTTDQLVMRTKPVGRPKGARNLQPSIASDMDAKTFGIPWSFINQGFKAINNCAMDTGLMAILVLYKYSGLPEVADIDHLRKVMVLLEAKEYDRARFIWCTTNLVNQKLANTICMAQWKTISVMDVLLDSVSRRHSNRNVGRISARLLIQYRRIPAA</sequence>
<organism evidence="1">
    <name type="scientific">Spongospora subterranea</name>
    <dbReference type="NCBI Taxonomy" id="70186"/>
    <lineage>
        <taxon>Eukaryota</taxon>
        <taxon>Sar</taxon>
        <taxon>Rhizaria</taxon>
        <taxon>Endomyxa</taxon>
        <taxon>Phytomyxea</taxon>
        <taxon>Plasmodiophorida</taxon>
        <taxon>Plasmodiophoridae</taxon>
        <taxon>Spongospora</taxon>
    </lineage>
</organism>
<dbReference type="EMBL" id="HACM01003766">
    <property type="protein sequence ID" value="CRZ04208.1"/>
    <property type="molecule type" value="Transcribed_RNA"/>
</dbReference>
<feature type="non-terminal residue" evidence="1">
    <location>
        <position position="1"/>
    </location>
</feature>
<accession>A0A0H5QQ98</accession>
<reference evidence="1" key="1">
    <citation type="submission" date="2015-04" db="EMBL/GenBank/DDBJ databases">
        <title>The genome sequence of the plant pathogenic Rhizarian Plasmodiophora brassicae reveals insights in its biotrophic life cycle and the origin of chitin synthesis.</title>
        <authorList>
            <person name="Schwelm A."/>
            <person name="Fogelqvist J."/>
            <person name="Knaust A."/>
            <person name="Julke S."/>
            <person name="Lilja T."/>
            <person name="Dhandapani V."/>
            <person name="Bonilla-Rosso G."/>
            <person name="Karlsson M."/>
            <person name="Shevchenko A."/>
            <person name="Choi S.R."/>
            <person name="Kim H.G."/>
            <person name="Park J.Y."/>
            <person name="Lim Y.P."/>
            <person name="Ludwig-Muller J."/>
            <person name="Dixelius C."/>
        </authorList>
    </citation>
    <scope>NUCLEOTIDE SEQUENCE</scope>
    <source>
        <tissue evidence="1">Potato root galls</tissue>
    </source>
</reference>
<protein>
    <submittedName>
        <fullName evidence="1">Uncharacterized protein</fullName>
    </submittedName>
</protein>
<evidence type="ECO:0000313" key="1">
    <source>
        <dbReference type="EMBL" id="CRZ04208.1"/>
    </source>
</evidence>